<name>A0A5E4A649_MARMO</name>
<dbReference type="Proteomes" id="UP000335636">
    <property type="component" value="Unassembled WGS sequence"/>
</dbReference>
<reference evidence="1" key="1">
    <citation type="submission" date="2019-04" db="EMBL/GenBank/DDBJ databases">
        <authorList>
            <person name="Alioto T."/>
            <person name="Alioto T."/>
        </authorList>
    </citation>
    <scope>NUCLEOTIDE SEQUENCE [LARGE SCALE GENOMIC DNA]</scope>
</reference>
<keyword evidence="2" id="KW-1185">Reference proteome</keyword>
<feature type="non-terminal residue" evidence="1">
    <location>
        <position position="1"/>
    </location>
</feature>
<proteinExistence type="predicted"/>
<dbReference type="EMBL" id="CABDUW010000022">
    <property type="protein sequence ID" value="VTJ52743.1"/>
    <property type="molecule type" value="Genomic_DNA"/>
</dbReference>
<evidence type="ECO:0000313" key="2">
    <source>
        <dbReference type="Proteomes" id="UP000335636"/>
    </source>
</evidence>
<accession>A0A5E4A649</accession>
<gene>
    <name evidence="1" type="ORF">MONAX_5E038348</name>
</gene>
<evidence type="ECO:0000313" key="1">
    <source>
        <dbReference type="EMBL" id="VTJ52743.1"/>
    </source>
</evidence>
<comment type="caution">
    <text evidence="1">The sequence shown here is derived from an EMBL/GenBank/DDBJ whole genome shotgun (WGS) entry which is preliminary data.</text>
</comment>
<dbReference type="AlphaFoldDB" id="A0A5E4A649"/>
<sequence>GFFSEIIANANSSRSGSGLRGGFLNGGFATCPGRGEVGLRLLETRYTLKGRVDPCERKGLGGGD</sequence>
<organism evidence="1 2">
    <name type="scientific">Marmota monax</name>
    <name type="common">Woodchuck</name>
    <dbReference type="NCBI Taxonomy" id="9995"/>
    <lineage>
        <taxon>Eukaryota</taxon>
        <taxon>Metazoa</taxon>
        <taxon>Chordata</taxon>
        <taxon>Craniata</taxon>
        <taxon>Vertebrata</taxon>
        <taxon>Euteleostomi</taxon>
        <taxon>Mammalia</taxon>
        <taxon>Eutheria</taxon>
        <taxon>Euarchontoglires</taxon>
        <taxon>Glires</taxon>
        <taxon>Rodentia</taxon>
        <taxon>Sciuromorpha</taxon>
        <taxon>Sciuridae</taxon>
        <taxon>Xerinae</taxon>
        <taxon>Marmotini</taxon>
        <taxon>Marmota</taxon>
    </lineage>
</organism>
<protein>
    <submittedName>
        <fullName evidence="1">Uncharacterized protein</fullName>
    </submittedName>
</protein>